<dbReference type="AlphaFoldDB" id="A0A2B4SAC4"/>
<comment type="caution">
    <text evidence="3">The sequence shown here is derived from an EMBL/GenBank/DDBJ whole genome shotgun (WGS) entry which is preliminary data.</text>
</comment>
<gene>
    <name evidence="3" type="ORF">AWC38_SpisGene9020</name>
</gene>
<accession>A0A2B4SAC4</accession>
<proteinExistence type="predicted"/>
<feature type="compositionally biased region" description="Basic and acidic residues" evidence="1">
    <location>
        <begin position="185"/>
        <end position="209"/>
    </location>
</feature>
<evidence type="ECO:0000256" key="1">
    <source>
        <dbReference type="SAM" id="MobiDB-lite"/>
    </source>
</evidence>
<reference evidence="4" key="1">
    <citation type="journal article" date="2017" name="bioRxiv">
        <title>Comparative analysis of the genomes of Stylophora pistillata and Acropora digitifera provides evidence for extensive differences between species of corals.</title>
        <authorList>
            <person name="Voolstra C.R."/>
            <person name="Li Y."/>
            <person name="Liew Y.J."/>
            <person name="Baumgarten S."/>
            <person name="Zoccola D."/>
            <person name="Flot J.-F."/>
            <person name="Tambutte S."/>
            <person name="Allemand D."/>
            <person name="Aranda M."/>
        </authorList>
    </citation>
    <scope>NUCLEOTIDE SEQUENCE [LARGE SCALE GENOMIC DNA]</scope>
</reference>
<evidence type="ECO:0000313" key="3">
    <source>
        <dbReference type="EMBL" id="PFX26336.1"/>
    </source>
</evidence>
<feature type="region of interest" description="Disordered" evidence="1">
    <location>
        <begin position="185"/>
        <end position="215"/>
    </location>
</feature>
<keyword evidence="2" id="KW-0732">Signal</keyword>
<dbReference type="Proteomes" id="UP000225706">
    <property type="component" value="Unassembled WGS sequence"/>
</dbReference>
<keyword evidence="4" id="KW-1185">Reference proteome</keyword>
<evidence type="ECO:0000313" key="4">
    <source>
        <dbReference type="Proteomes" id="UP000225706"/>
    </source>
</evidence>
<evidence type="ECO:0000256" key="2">
    <source>
        <dbReference type="SAM" id="SignalP"/>
    </source>
</evidence>
<feature type="signal peptide" evidence="2">
    <location>
        <begin position="1"/>
        <end position="20"/>
    </location>
</feature>
<protein>
    <submittedName>
        <fullName evidence="3">Uncharacterized protein</fullName>
    </submittedName>
</protein>
<feature type="chain" id="PRO_5013287437" evidence="2">
    <location>
        <begin position="21"/>
        <end position="215"/>
    </location>
</feature>
<name>A0A2B4SAC4_STYPI</name>
<organism evidence="3 4">
    <name type="scientific">Stylophora pistillata</name>
    <name type="common">Smooth cauliflower coral</name>
    <dbReference type="NCBI Taxonomy" id="50429"/>
    <lineage>
        <taxon>Eukaryota</taxon>
        <taxon>Metazoa</taxon>
        <taxon>Cnidaria</taxon>
        <taxon>Anthozoa</taxon>
        <taxon>Hexacorallia</taxon>
        <taxon>Scleractinia</taxon>
        <taxon>Astrocoeniina</taxon>
        <taxon>Pocilloporidae</taxon>
        <taxon>Stylophora</taxon>
    </lineage>
</organism>
<dbReference type="EMBL" id="LSMT01000129">
    <property type="protein sequence ID" value="PFX26336.1"/>
    <property type="molecule type" value="Genomic_DNA"/>
</dbReference>
<sequence length="215" mass="24376">MERFTHLLLLLFASFLSSSGKTIHRLKQSDKEVKRKMEADKVDIGNYIDSKGREVRPIEPGYIHQHFSKKSKYEESAASPKERRHCFCGIPRSYSCPDGFIATQVHWNDAPLTGPLMPPNLPTVGPPFGIGDEQAWLQDSYDGELQQDVYGWNWKERLNDNVQAGPQHDASPCMQQGWCCCGDEPTNKESDAVKPDKTPTQQEEKDTDRIIINIA</sequence>